<organism evidence="2 3">
    <name type="scientific">Cordyceps javanica</name>
    <dbReference type="NCBI Taxonomy" id="43265"/>
    <lineage>
        <taxon>Eukaryota</taxon>
        <taxon>Fungi</taxon>
        <taxon>Dikarya</taxon>
        <taxon>Ascomycota</taxon>
        <taxon>Pezizomycotina</taxon>
        <taxon>Sordariomycetes</taxon>
        <taxon>Hypocreomycetidae</taxon>
        <taxon>Hypocreales</taxon>
        <taxon>Cordycipitaceae</taxon>
        <taxon>Cordyceps</taxon>
    </lineage>
</organism>
<dbReference type="EMBL" id="SPUK01000026">
    <property type="protein sequence ID" value="TQV90508.1"/>
    <property type="molecule type" value="Genomic_DNA"/>
</dbReference>
<dbReference type="STRING" id="43265.A0A545VJH9"/>
<evidence type="ECO:0000256" key="1">
    <source>
        <dbReference type="SAM" id="Phobius"/>
    </source>
</evidence>
<evidence type="ECO:0000313" key="3">
    <source>
        <dbReference type="Proteomes" id="UP000315783"/>
    </source>
</evidence>
<evidence type="ECO:0000313" key="2">
    <source>
        <dbReference type="EMBL" id="TQV90508.1"/>
    </source>
</evidence>
<sequence length="195" mass="21731">MKMAGKMLLRCVRAARVLPTVLIATVFGFLAAVSFTWIWWFARRRCIWIVYRLVIPFVLNSLIALIPTSIPAIDDAQWSRSVLTATAIFADGQICILCEAIKHDEHHQQILDATLGLIFFQCIVGRPDDGLLDIAWHQHFSAAISLVQKLDLPRLVSDPAAPLAQYCIAESDVQRSVPSAVSTFWGCGPEDWIAN</sequence>
<keyword evidence="1" id="KW-0812">Transmembrane</keyword>
<dbReference type="Proteomes" id="UP000315783">
    <property type="component" value="Unassembled WGS sequence"/>
</dbReference>
<name>A0A545VJH9_9HYPO</name>
<feature type="transmembrane region" description="Helical" evidence="1">
    <location>
        <begin position="48"/>
        <end position="70"/>
    </location>
</feature>
<accession>A0A545VJH9</accession>
<keyword evidence="1" id="KW-0472">Membrane</keyword>
<comment type="caution">
    <text evidence="2">The sequence shown here is derived from an EMBL/GenBank/DDBJ whole genome shotgun (WGS) entry which is preliminary data.</text>
</comment>
<proteinExistence type="predicted"/>
<protein>
    <submittedName>
        <fullName evidence="2">Uncharacterized protein</fullName>
    </submittedName>
</protein>
<keyword evidence="1" id="KW-1133">Transmembrane helix</keyword>
<dbReference type="OrthoDB" id="5156189at2759"/>
<reference evidence="2 3" key="1">
    <citation type="journal article" date="2019" name="Appl. Microbiol. Biotechnol.">
        <title>Genome sequence of Isaria javanica and comparative genome analysis insights into family S53 peptidase evolution in fungal entomopathogens.</title>
        <authorList>
            <person name="Lin R."/>
            <person name="Zhang X."/>
            <person name="Xin B."/>
            <person name="Zou M."/>
            <person name="Gao Y."/>
            <person name="Qin F."/>
            <person name="Hu Q."/>
            <person name="Xie B."/>
            <person name="Cheng X."/>
        </authorList>
    </citation>
    <scope>NUCLEOTIDE SEQUENCE [LARGE SCALE GENOMIC DNA]</scope>
    <source>
        <strain evidence="2 3">IJ1G</strain>
    </source>
</reference>
<gene>
    <name evidence="2" type="ORF">IF1G_10831</name>
</gene>
<feature type="transmembrane region" description="Helical" evidence="1">
    <location>
        <begin position="21"/>
        <end position="42"/>
    </location>
</feature>
<dbReference type="AlphaFoldDB" id="A0A545VJH9"/>
<keyword evidence="3" id="KW-1185">Reference proteome</keyword>